<evidence type="ECO:0000313" key="2">
    <source>
        <dbReference type="Proteomes" id="UP000003481"/>
    </source>
</evidence>
<dbReference type="AlphaFoldDB" id="C0RCG6"/>
<keyword evidence="1" id="KW-0614">Plasmid</keyword>
<proteinExistence type="predicted"/>
<geneLocation type="plasmid" evidence="1 2">
    <name>A14S_lp28-3</name>
</geneLocation>
<protein>
    <submittedName>
        <fullName evidence="1">Uncharacterized protein</fullName>
    </submittedName>
</protein>
<accession>C0RCG6</accession>
<dbReference type="HOGENOM" id="CLU_3305759_0_0_12"/>
<evidence type="ECO:0000313" key="1">
    <source>
        <dbReference type="EMBL" id="ACN53421.1"/>
    </source>
</evidence>
<gene>
    <name evidence="1" type="ORF">BSPA14S_H0040</name>
</gene>
<sequence>MDLIILLLCKIHLYLNSKALTIKLRVENFFAFSIKNFII</sequence>
<dbReference type="Proteomes" id="UP000003481">
    <property type="component" value="Plasmid A14S_lp28-3"/>
</dbReference>
<organism evidence="1 2">
    <name type="scientific">Borreliella spielmanii A14S</name>
    <dbReference type="NCBI Taxonomy" id="498742"/>
    <lineage>
        <taxon>Bacteria</taxon>
        <taxon>Pseudomonadati</taxon>
        <taxon>Spirochaetota</taxon>
        <taxon>Spirochaetia</taxon>
        <taxon>Spirochaetales</taxon>
        <taxon>Borreliaceae</taxon>
        <taxon>Borreliella</taxon>
    </lineage>
</organism>
<dbReference type="EMBL" id="CP001471">
    <property type="protein sequence ID" value="ACN53421.1"/>
    <property type="molecule type" value="Genomic_DNA"/>
</dbReference>
<name>C0RCG6_9SPIR</name>
<reference evidence="1 2" key="1">
    <citation type="journal article" date="2012" name="J. Bacteriol.">
        <title>Whole-Genome Sequences of Borrelia bissettii, Borrelia valaisiana, and Borrelia spielmanii.</title>
        <authorList>
            <person name="Schutzer S.E."/>
            <person name="Fraser-Liggett C.M."/>
            <person name="Qiu W.G."/>
            <person name="Kraiczy P."/>
            <person name="Mongodin E.F."/>
            <person name="Dunn J.J."/>
            <person name="Luft B.J."/>
            <person name="Casjens S.R."/>
        </authorList>
    </citation>
    <scope>NUCLEOTIDE SEQUENCE [LARGE SCALE GENOMIC DNA]</scope>
    <source>
        <strain evidence="1 2">A14S</strain>
        <plasmid evidence="1 2">A14S_lp28-3</plasmid>
    </source>
</reference>